<protein>
    <submittedName>
        <fullName evidence="2">Uncharacterized protein</fullName>
    </submittedName>
</protein>
<reference evidence="2 3" key="1">
    <citation type="submission" date="2018-03" db="EMBL/GenBank/DDBJ databases">
        <title>Genomic Encyclopedia of Type Strains, Phase III (KMG-III): the genomes of soil and plant-associated and newly described type strains.</title>
        <authorList>
            <person name="Whitman W."/>
        </authorList>
    </citation>
    <scope>NUCLEOTIDE SEQUENCE [LARGE SCALE GENOMIC DNA]</scope>
    <source>
        <strain evidence="2 3">CGMCC 4.7067</strain>
    </source>
</reference>
<dbReference type="RefSeq" id="WP_106365241.1">
    <property type="nucleotide sequence ID" value="NZ_PVTJ01000007.1"/>
</dbReference>
<comment type="caution">
    <text evidence="2">The sequence shown here is derived from an EMBL/GenBank/DDBJ whole genome shotgun (WGS) entry which is preliminary data.</text>
</comment>
<sequence length="90" mass="9406">MSDTPRGSAPAVRLAALVLLAAVWTAALLWMWTEGAPRSCFEYTPLADAGSSPGCGERRFDASFALVLAAGPAAGAALWFALRPRGRASR</sequence>
<proteinExistence type="predicted"/>
<accession>A0A2T0UH04</accession>
<evidence type="ECO:0000313" key="2">
    <source>
        <dbReference type="EMBL" id="PRY57233.1"/>
    </source>
</evidence>
<keyword evidence="3" id="KW-1185">Reference proteome</keyword>
<dbReference type="AlphaFoldDB" id="A0A2T0UH04"/>
<keyword evidence="1" id="KW-1133">Transmembrane helix</keyword>
<evidence type="ECO:0000313" key="3">
    <source>
        <dbReference type="Proteomes" id="UP000238176"/>
    </source>
</evidence>
<keyword evidence="1" id="KW-0472">Membrane</keyword>
<feature type="transmembrane region" description="Helical" evidence="1">
    <location>
        <begin position="62"/>
        <end position="82"/>
    </location>
</feature>
<evidence type="ECO:0000256" key="1">
    <source>
        <dbReference type="SAM" id="Phobius"/>
    </source>
</evidence>
<gene>
    <name evidence="2" type="ORF">B0I28_10780</name>
</gene>
<keyword evidence="1" id="KW-0812">Transmembrane</keyword>
<organism evidence="2 3">
    <name type="scientific">Glycomyces artemisiae</name>
    <dbReference type="NCBI Taxonomy" id="1076443"/>
    <lineage>
        <taxon>Bacteria</taxon>
        <taxon>Bacillati</taxon>
        <taxon>Actinomycetota</taxon>
        <taxon>Actinomycetes</taxon>
        <taxon>Glycomycetales</taxon>
        <taxon>Glycomycetaceae</taxon>
        <taxon>Glycomyces</taxon>
    </lineage>
</organism>
<dbReference type="Proteomes" id="UP000238176">
    <property type="component" value="Unassembled WGS sequence"/>
</dbReference>
<feature type="transmembrane region" description="Helical" evidence="1">
    <location>
        <begin position="12"/>
        <end position="32"/>
    </location>
</feature>
<name>A0A2T0UH04_9ACTN</name>
<dbReference type="EMBL" id="PVTJ01000007">
    <property type="protein sequence ID" value="PRY57233.1"/>
    <property type="molecule type" value="Genomic_DNA"/>
</dbReference>